<sequence length="868" mass="96976">MLRRSILLQVCLLSVIVTSRCQEQNSEQNAENEEIFGYVDNSDHSRIRSLDGDDDDSPAKNSPIDYSGYFASGGSFGASDKGNLNVPLPKALAPSYAFGQASEAKDLLSEAPYKALDEQSDDEDKAFTKEDIIDKEAVKLDDTPYDYKSSSLTNLPSFDTSISNKEAVPSGKLSYSPLGASDYSSFDDFNYQPSSSSYNPSPSSYIPSRYFGYIPKSAHDEAHASETQPQKESRDGCVDVDKKIDDRMMRCSVCTDAKGGQSENCAYAAQPKTYYNEKHYSSKAPENIRQKRSRKSVIEDPYEYIRSRNAYKSRPKEFDYSYYNSKEDEEESKESKDSYNYDFNPNDYVFEKSTSEKEGEKMVKEGKNCQQSTKDGMTCTVCVNPEGGNFEQCSYAVEPKEKKYAYVKESKFDGNGKPVVKERLATTDGQNPHTQAATKQIVTNQPAPTEQQKPAQTASAGFQMRNVPSPFVKQQPQPAAAAPQPALLLRSAPASPTIAGAATAPVPSMVAMASDPDAESIIDQEHKALVGRGKGKDFDDTKDEHPYEAYESATDEEAVSAEELDDEDVSTAVSKEKTRSDDDEYHFNFGDVYKPDAQTIEKSVAPAKGQPGDYFHTDESKKDVEKVFAEFIKKDRSNCKQVAKKGMTCYLCLDSKGIQNEECMYVSESQPKNTLMAYHEMQHTNQKPGVVPAPTVESKAEVQMMPQSTAATAVQQQQQQPQAAASSLVETVIKYVPTPASETKPIPIKRSIERKSKTPKKYHSDVAAAASEKDEEEAEESEERDDDERMDSSEKDDPEVEERQKLKKNPNDPEPQFDMHDEEGLFKEETRPVYSKALGYSLPRFMLERSEHEESYDEFVRGRNKNRD</sequence>
<name>A0A1W4XGK2_AGRPL</name>
<dbReference type="KEGG" id="apln:108741567"/>
<accession>A0A1W4XGK2</accession>
<feature type="chain" id="PRO_5010730002" evidence="2">
    <location>
        <begin position="22"/>
        <end position="868"/>
    </location>
</feature>
<feature type="compositionally biased region" description="Low complexity" evidence="1">
    <location>
        <begin position="474"/>
        <end position="488"/>
    </location>
</feature>
<dbReference type="OrthoDB" id="1734063at2759"/>
<dbReference type="STRING" id="224129.A0A1W4XGK2"/>
<feature type="region of interest" description="Disordered" evidence="1">
    <location>
        <begin position="281"/>
        <end position="300"/>
    </location>
</feature>
<feature type="region of interest" description="Disordered" evidence="1">
    <location>
        <begin position="424"/>
        <end position="488"/>
    </location>
</feature>
<feature type="compositionally biased region" description="Polar residues" evidence="1">
    <location>
        <begin position="153"/>
        <end position="164"/>
    </location>
</feature>
<keyword evidence="2" id="KW-0732">Signal</keyword>
<feature type="region of interest" description="Disordered" evidence="1">
    <location>
        <begin position="847"/>
        <end position="868"/>
    </location>
</feature>
<feature type="region of interest" description="Disordered" evidence="1">
    <location>
        <begin position="153"/>
        <end position="174"/>
    </location>
</feature>
<keyword evidence="3" id="KW-1185">Reference proteome</keyword>
<organism evidence="3 4">
    <name type="scientific">Agrilus planipennis</name>
    <name type="common">Emerald ash borer</name>
    <name type="synonym">Agrilus marcopoli</name>
    <dbReference type="NCBI Taxonomy" id="224129"/>
    <lineage>
        <taxon>Eukaryota</taxon>
        <taxon>Metazoa</taxon>
        <taxon>Ecdysozoa</taxon>
        <taxon>Arthropoda</taxon>
        <taxon>Hexapoda</taxon>
        <taxon>Insecta</taxon>
        <taxon>Pterygota</taxon>
        <taxon>Neoptera</taxon>
        <taxon>Endopterygota</taxon>
        <taxon>Coleoptera</taxon>
        <taxon>Polyphaga</taxon>
        <taxon>Elateriformia</taxon>
        <taxon>Buprestoidea</taxon>
        <taxon>Buprestidae</taxon>
        <taxon>Agrilinae</taxon>
        <taxon>Agrilus</taxon>
    </lineage>
</organism>
<feature type="signal peptide" evidence="2">
    <location>
        <begin position="1"/>
        <end position="21"/>
    </location>
</feature>
<feature type="compositionally biased region" description="Polar residues" evidence="1">
    <location>
        <begin position="427"/>
        <end position="460"/>
    </location>
</feature>
<feature type="region of interest" description="Disordered" evidence="1">
    <location>
        <begin position="217"/>
        <end position="237"/>
    </location>
</feature>
<feature type="region of interest" description="Disordered" evidence="1">
    <location>
        <begin position="741"/>
        <end position="833"/>
    </location>
</feature>
<dbReference type="AlphaFoldDB" id="A0A1W4XGK2"/>
<feature type="compositionally biased region" description="Acidic residues" evidence="1">
    <location>
        <begin position="773"/>
        <end position="789"/>
    </location>
</feature>
<dbReference type="RefSeq" id="XP_018331912.1">
    <property type="nucleotide sequence ID" value="XM_018476410.1"/>
</dbReference>
<protein>
    <submittedName>
        <fullName evidence="4">Uncharacterized protein LOC108741567</fullName>
    </submittedName>
</protein>
<reference evidence="4" key="1">
    <citation type="submission" date="2025-08" db="UniProtKB">
        <authorList>
            <consortium name="RefSeq"/>
        </authorList>
    </citation>
    <scope>IDENTIFICATION</scope>
    <source>
        <tissue evidence="4">Entire body</tissue>
    </source>
</reference>
<dbReference type="Proteomes" id="UP000192223">
    <property type="component" value="Unplaced"/>
</dbReference>
<feature type="compositionally biased region" description="Basic and acidic residues" evidence="1">
    <location>
        <begin position="817"/>
        <end position="831"/>
    </location>
</feature>
<feature type="region of interest" description="Disordered" evidence="1">
    <location>
        <begin position="515"/>
        <end position="588"/>
    </location>
</feature>
<evidence type="ECO:0000256" key="2">
    <source>
        <dbReference type="SAM" id="SignalP"/>
    </source>
</evidence>
<evidence type="ECO:0000256" key="1">
    <source>
        <dbReference type="SAM" id="MobiDB-lite"/>
    </source>
</evidence>
<evidence type="ECO:0000313" key="4">
    <source>
        <dbReference type="RefSeq" id="XP_018331912.1"/>
    </source>
</evidence>
<evidence type="ECO:0000313" key="3">
    <source>
        <dbReference type="Proteomes" id="UP000192223"/>
    </source>
</evidence>
<feature type="compositionally biased region" description="Acidic residues" evidence="1">
    <location>
        <begin position="553"/>
        <end position="569"/>
    </location>
</feature>
<gene>
    <name evidence="4" type="primary">LOC108741567</name>
</gene>
<feature type="region of interest" description="Disordered" evidence="1">
    <location>
        <begin position="318"/>
        <end position="344"/>
    </location>
</feature>
<feature type="compositionally biased region" description="Basic and acidic residues" evidence="1">
    <location>
        <begin position="523"/>
        <end position="548"/>
    </location>
</feature>
<proteinExistence type="predicted"/>
<dbReference type="GeneID" id="108741567"/>
<dbReference type="InParanoid" id="A0A1W4XGK2"/>